<evidence type="ECO:0000256" key="2">
    <source>
        <dbReference type="ARBA" id="ARBA00022553"/>
    </source>
</evidence>
<proteinExistence type="predicted"/>
<dbReference type="InterPro" id="IPR036291">
    <property type="entry name" value="NAD(P)-bd_dom_sf"/>
</dbReference>
<dbReference type="STRING" id="1849047.A0A3D8QFV3"/>
<dbReference type="Pfam" id="PF23562">
    <property type="entry name" value="AMP-binding_C_3"/>
    <property type="match status" value="1"/>
</dbReference>
<organism evidence="6 7">
    <name type="scientific">Coleophoma cylindrospora</name>
    <dbReference type="NCBI Taxonomy" id="1849047"/>
    <lineage>
        <taxon>Eukaryota</taxon>
        <taxon>Fungi</taxon>
        <taxon>Dikarya</taxon>
        <taxon>Ascomycota</taxon>
        <taxon>Pezizomycotina</taxon>
        <taxon>Leotiomycetes</taxon>
        <taxon>Helotiales</taxon>
        <taxon>Dermateaceae</taxon>
        <taxon>Coleophoma</taxon>
    </lineage>
</organism>
<feature type="domain" description="Carrier" evidence="4">
    <location>
        <begin position="548"/>
        <end position="615"/>
    </location>
</feature>
<dbReference type="InterPro" id="IPR013120">
    <property type="entry name" value="FAR_NAD-bd"/>
</dbReference>
<protein>
    <recommendedName>
        <fullName evidence="8">Carrier domain-containing protein</fullName>
    </recommendedName>
</protein>
<dbReference type="OrthoDB" id="429813at2759"/>
<sequence length="1040" mass="115804">MTDMTKIWTFDQLLQQRAADEDQTPLLAFPKTRRGITDYDPIPGASLNRFVDGAVKCLIRKGFPPVHEEVVVGVCAPTDLDYLVTIFALIRLGYTAFQLSPRLAPSAVRELLESVQQKHDRHALLYARDDTTFHQKLGVLRNLGLEVQPIATRDEYDSPQHTEAPTFHVEGYDYTKVHYQRCLILHSSGSTGLPKPIYYDHQKLMAFGLYAQDATAFITLPFSHALGMSSYMQAIHKRKTIYAMSGYVPQTHDTVTAAITAANPEIVWTVPYVLKLLAEKQDGIDAIRSRRFVSSGGSKLPDELGDMLTDAGVHIGMQFGSTETGLIMSSAYRPREDKAWNYLRPPPHVIPYIMFEPLDGEKHECIILDGHRGKIMSNSDDPPNSWRTSDLFVPHPTISNAWKFVGRMDDRITLLNGEKVLPLSIEGRIKNHPLVREAVVFGIDREVPGLMLFRALGTSHWEDQQFLDQVWPTIEHANSHAEAFSQIIREMIVIIPEDVECPLTDKSSIKRGHVYREFAPIIDATYATAGSANKTSSLQLTVPELEDWILRTVRSQGYNIEDVNTQFFAVGMDSLKAIHLRALILKHIDLGGHESDCASMIVFDCGNVERLAKRLYAIRAGNCTGDKQDWVMNTIKVLLHKYSEFPENLNRIDSSPSTSWSNEKVIILTGATGFLGAHLLAALVEANSVRKVYAFMRPGSDDCQPPEVRLESALQDKGFIIPLDKVVPLYTDITQDHFGLRPTTLYKTMLSEVTHIIHCAWAVNFAIDISAFEPQLLGLHNLLAFSIQTEQHARLLFCSSIGVAQSTKGPATIASAPLPSFEACSPMGYAQSKLIGERMVESATKYGANATVLRIGQIIPGRRRGTKLWNPTEALPLMIRSARKGSVGALPIMDTGRDAVDWIEADTLADTILQLAGISQATGSTELVYNLVNPRGFSWKDELLPVLQRAGLEFDVVPWLEWLERLESSSEDARVNPSRKLLGFWRKQTQREGGLVFDTAAAEAGSMALRGAVRVVDGSLLVEMAEAWSQHECEQNARVA</sequence>
<keyword evidence="1" id="KW-0596">Phosphopantetheine</keyword>
<dbReference type="Gene3D" id="3.40.50.12780">
    <property type="entry name" value="N-terminal domain of ligase-like"/>
    <property type="match status" value="1"/>
</dbReference>
<dbReference type="PANTHER" id="PTHR43439:SF2">
    <property type="entry name" value="ENZYME, PUTATIVE (JCVI)-RELATED"/>
    <property type="match status" value="1"/>
</dbReference>
<dbReference type="InterPro" id="IPR009081">
    <property type="entry name" value="PP-bd_ACP"/>
</dbReference>
<dbReference type="Pfam" id="PF07993">
    <property type="entry name" value="NAD_binding_4"/>
    <property type="match status" value="1"/>
</dbReference>
<keyword evidence="2" id="KW-0597">Phosphoprotein</keyword>
<gene>
    <name evidence="6" type="ORF">BP6252_11990</name>
</gene>
<comment type="caution">
    <text evidence="6">The sequence shown here is derived from an EMBL/GenBank/DDBJ whole genome shotgun (WGS) entry which is preliminary data.</text>
</comment>
<feature type="domain" description="AMP-dependent synthetase/ligase" evidence="3">
    <location>
        <begin position="67"/>
        <end position="354"/>
    </location>
</feature>
<evidence type="ECO:0000259" key="4">
    <source>
        <dbReference type="Pfam" id="PF00550"/>
    </source>
</evidence>
<dbReference type="PROSITE" id="PS00012">
    <property type="entry name" value="PHOSPHOPANTETHEINE"/>
    <property type="match status" value="1"/>
</dbReference>
<evidence type="ECO:0000313" key="7">
    <source>
        <dbReference type="Proteomes" id="UP000256645"/>
    </source>
</evidence>
<dbReference type="PROSITE" id="PS00455">
    <property type="entry name" value="AMP_BINDING"/>
    <property type="match status" value="1"/>
</dbReference>
<dbReference type="SUPFAM" id="SSF51735">
    <property type="entry name" value="NAD(P)-binding Rossmann-fold domains"/>
    <property type="match status" value="1"/>
</dbReference>
<keyword evidence="7" id="KW-1185">Reference proteome</keyword>
<dbReference type="InterPro" id="IPR042099">
    <property type="entry name" value="ANL_N_sf"/>
</dbReference>
<feature type="domain" description="Thioester reductase (TE)" evidence="5">
    <location>
        <begin position="668"/>
        <end position="912"/>
    </location>
</feature>
<evidence type="ECO:0008006" key="8">
    <source>
        <dbReference type="Google" id="ProtNLM"/>
    </source>
</evidence>
<dbReference type="InterPro" id="IPR051414">
    <property type="entry name" value="Adenylate-forming_Reductase"/>
</dbReference>
<dbReference type="PANTHER" id="PTHR43439">
    <property type="entry name" value="PHENYLACETATE-COENZYME A LIGASE"/>
    <property type="match status" value="1"/>
</dbReference>
<accession>A0A3D8QFV3</accession>
<dbReference type="Pfam" id="PF00501">
    <property type="entry name" value="AMP-binding"/>
    <property type="match status" value="1"/>
</dbReference>
<dbReference type="InterPro" id="IPR006162">
    <property type="entry name" value="Ppantetheine_attach_site"/>
</dbReference>
<name>A0A3D8QFV3_9HELO</name>
<evidence type="ECO:0000259" key="5">
    <source>
        <dbReference type="Pfam" id="PF07993"/>
    </source>
</evidence>
<dbReference type="InterPro" id="IPR020845">
    <property type="entry name" value="AMP-binding_CS"/>
</dbReference>
<evidence type="ECO:0000259" key="3">
    <source>
        <dbReference type="Pfam" id="PF00501"/>
    </source>
</evidence>
<dbReference type="SUPFAM" id="SSF56801">
    <property type="entry name" value="Acetyl-CoA synthetase-like"/>
    <property type="match status" value="1"/>
</dbReference>
<dbReference type="Gene3D" id="3.40.50.720">
    <property type="entry name" value="NAD(P)-binding Rossmann-like Domain"/>
    <property type="match status" value="1"/>
</dbReference>
<dbReference type="AlphaFoldDB" id="A0A3D8QFV3"/>
<dbReference type="EMBL" id="PDLM01000015">
    <property type="protein sequence ID" value="RDW60607.1"/>
    <property type="molecule type" value="Genomic_DNA"/>
</dbReference>
<evidence type="ECO:0000313" key="6">
    <source>
        <dbReference type="EMBL" id="RDW60607.1"/>
    </source>
</evidence>
<dbReference type="InterPro" id="IPR000873">
    <property type="entry name" value="AMP-dep_synth/lig_dom"/>
</dbReference>
<reference evidence="6 7" key="1">
    <citation type="journal article" date="2018" name="IMA Fungus">
        <title>IMA Genome-F 9: Draft genome sequence of Annulohypoxylon stygium, Aspergillus mulundensis, Berkeleyomyces basicola (syn. Thielaviopsis basicola), Ceratocystis smalleyi, two Cercospora beticola strains, Coleophoma cylindrospora, Fusarium fracticaudum, Phialophora cf. hyalina, and Morchella septimelata.</title>
        <authorList>
            <person name="Wingfield B.D."/>
            <person name="Bills G.F."/>
            <person name="Dong Y."/>
            <person name="Huang W."/>
            <person name="Nel W.J."/>
            <person name="Swalarsk-Parry B.S."/>
            <person name="Vaghefi N."/>
            <person name="Wilken P.M."/>
            <person name="An Z."/>
            <person name="de Beer Z.W."/>
            <person name="De Vos L."/>
            <person name="Chen L."/>
            <person name="Duong T.A."/>
            <person name="Gao Y."/>
            <person name="Hammerbacher A."/>
            <person name="Kikkert J.R."/>
            <person name="Li Y."/>
            <person name="Li H."/>
            <person name="Li K."/>
            <person name="Li Q."/>
            <person name="Liu X."/>
            <person name="Ma X."/>
            <person name="Naidoo K."/>
            <person name="Pethybridge S.J."/>
            <person name="Sun J."/>
            <person name="Steenkamp E.T."/>
            <person name="van der Nest M.A."/>
            <person name="van Wyk S."/>
            <person name="Wingfield M.J."/>
            <person name="Xiong C."/>
            <person name="Yue Q."/>
            <person name="Zhang X."/>
        </authorList>
    </citation>
    <scope>NUCLEOTIDE SEQUENCE [LARGE SCALE GENOMIC DNA]</scope>
    <source>
        <strain evidence="6 7">BP6252</strain>
    </source>
</reference>
<evidence type="ECO:0000256" key="1">
    <source>
        <dbReference type="ARBA" id="ARBA00022450"/>
    </source>
</evidence>
<dbReference type="Pfam" id="PF00550">
    <property type="entry name" value="PP-binding"/>
    <property type="match status" value="1"/>
</dbReference>
<dbReference type="Proteomes" id="UP000256645">
    <property type="component" value="Unassembled WGS sequence"/>
</dbReference>